<evidence type="ECO:0000259" key="2">
    <source>
        <dbReference type="PROSITE" id="PS50994"/>
    </source>
</evidence>
<dbReference type="InterPro" id="IPR036397">
    <property type="entry name" value="RNaseH_sf"/>
</dbReference>
<dbReference type="InterPro" id="IPR048020">
    <property type="entry name" value="Transpos_IS3"/>
</dbReference>
<dbReference type="GO" id="GO:0015074">
    <property type="term" value="P:DNA integration"/>
    <property type="evidence" value="ECO:0007669"/>
    <property type="project" value="InterPro"/>
</dbReference>
<dbReference type="PROSITE" id="PS50994">
    <property type="entry name" value="INTEGRASE"/>
    <property type="match status" value="1"/>
</dbReference>
<keyword evidence="6" id="KW-1185">Reference proteome</keyword>
<dbReference type="HOGENOM" id="CLU_027402_4_2_9"/>
<feature type="domain" description="Integrase catalytic" evidence="2">
    <location>
        <begin position="105"/>
        <end position="268"/>
    </location>
</feature>
<evidence type="ECO:0000313" key="6">
    <source>
        <dbReference type="Proteomes" id="UP000013523"/>
    </source>
</evidence>
<sequence>MCNVLDIKRSSYYAWLKRPQPRRKKEDSMLAIEIRRIHRESGGTYGFRRITAQLNKEGVACGKNRVCRLMKQNHIFSKLKRKYKATTYSNHNFNVAPNLLKQDFTVDKPNKVYVGDITYIDTHEGWLYLATVVDLFNREIVGWSMDATMTRKLVIDAFNSAINKEHPKEGLIFHSDRGVQYASYDYQDMLKNNDFVQSMSAKGCCYDNACAESFFSSLKKDKLYGRSFKTRDEAKIAVVEYIELFYNSRRLHSTLEYKSPKEYKRDYYLKLKDAA</sequence>
<dbReference type="EMBL" id="CP003261">
    <property type="protein sequence ID" value="AGK97608.1"/>
    <property type="molecule type" value="Genomic_DNA"/>
</dbReference>
<dbReference type="Pfam" id="PF13333">
    <property type="entry name" value="rve_2"/>
    <property type="match status" value="1"/>
</dbReference>
<organism evidence="4 6">
    <name type="scientific">Clostridium pasteurianum BC1</name>
    <dbReference type="NCBI Taxonomy" id="86416"/>
    <lineage>
        <taxon>Bacteria</taxon>
        <taxon>Bacillati</taxon>
        <taxon>Bacillota</taxon>
        <taxon>Clostridia</taxon>
        <taxon>Eubacteriales</taxon>
        <taxon>Clostridiaceae</taxon>
        <taxon>Clostridium</taxon>
    </lineage>
</organism>
<dbReference type="GO" id="GO:0003676">
    <property type="term" value="F:nucleic acid binding"/>
    <property type="evidence" value="ECO:0007669"/>
    <property type="project" value="InterPro"/>
</dbReference>
<dbReference type="Proteomes" id="UP000013523">
    <property type="component" value="Chromosome"/>
</dbReference>
<dbReference type="eggNOG" id="COG2801">
    <property type="taxonomic scope" value="Bacteria"/>
</dbReference>
<dbReference type="KEGG" id="cpas:Clopa_2769"/>
<dbReference type="PANTHER" id="PTHR46889:SF4">
    <property type="entry name" value="TRANSPOSASE INSO FOR INSERTION SEQUENCE ELEMENT IS911B-RELATED"/>
    <property type="match status" value="1"/>
</dbReference>
<dbReference type="EMBL" id="CP003261">
    <property type="protein sequence ID" value="AGK99456.1"/>
    <property type="molecule type" value="Genomic_DNA"/>
</dbReference>
<dbReference type="Pfam" id="PF13276">
    <property type="entry name" value="HTH_21"/>
    <property type="match status" value="1"/>
</dbReference>
<protein>
    <submittedName>
        <fullName evidence="4">Transposase</fullName>
    </submittedName>
</protein>
<evidence type="ECO:0000256" key="1">
    <source>
        <dbReference type="ARBA" id="ARBA00002286"/>
    </source>
</evidence>
<dbReference type="EMBL" id="CP003261">
    <property type="protein sequence ID" value="AGK97548.1"/>
    <property type="molecule type" value="Genomic_DNA"/>
</dbReference>
<dbReference type="KEGG" id="cpas:Clopa_2698"/>
<dbReference type="InterPro" id="IPR001584">
    <property type="entry name" value="Integrase_cat-core"/>
</dbReference>
<dbReference type="PATRIC" id="fig|86416.3.peg.2688"/>
<dbReference type="Gene3D" id="3.30.420.10">
    <property type="entry name" value="Ribonuclease H-like superfamily/Ribonuclease H"/>
    <property type="match status" value="1"/>
</dbReference>
<dbReference type="STRING" id="86416.Clopa_2698"/>
<dbReference type="InterPro" id="IPR012337">
    <property type="entry name" value="RNaseH-like_sf"/>
</dbReference>
<dbReference type="SUPFAM" id="SSF53098">
    <property type="entry name" value="Ribonuclease H-like"/>
    <property type="match status" value="1"/>
</dbReference>
<dbReference type="KEGG" id="cpas:Clopa_4773"/>
<name>R4K4W5_CLOPA</name>
<dbReference type="InterPro" id="IPR025948">
    <property type="entry name" value="HTH-like_dom"/>
</dbReference>
<accession>R4K4W5</accession>
<reference evidence="4 6" key="1">
    <citation type="submission" date="2012-01" db="EMBL/GenBank/DDBJ databases">
        <title>Complete sequence of chromosome of Clostridium pasteurianum BC1.</title>
        <authorList>
            <consortium name="US DOE Joint Genome Institute"/>
            <person name="Lucas S."/>
            <person name="Han J."/>
            <person name="Lapidus A."/>
            <person name="Cheng J.-F."/>
            <person name="Goodwin L."/>
            <person name="Pitluck S."/>
            <person name="Peters L."/>
            <person name="Mikhailova N."/>
            <person name="Teshima H."/>
            <person name="Detter J.C."/>
            <person name="Han C."/>
            <person name="Tapia R."/>
            <person name="Land M."/>
            <person name="Hauser L."/>
            <person name="Kyrpides N."/>
            <person name="Ivanova N."/>
            <person name="Pagani I."/>
            <person name="Dunn J."/>
            <person name="Taghavi S."/>
            <person name="Francis A."/>
            <person name="van der Lelie D."/>
            <person name="Woyke T."/>
        </authorList>
    </citation>
    <scope>NUCLEOTIDE SEQUENCE [LARGE SCALE GENOMIC DNA]</scope>
    <source>
        <strain evidence="4 6">BC1</strain>
    </source>
</reference>
<dbReference type="PANTHER" id="PTHR46889">
    <property type="entry name" value="TRANSPOSASE INSF FOR INSERTION SEQUENCE IS3B-RELATED"/>
    <property type="match status" value="1"/>
</dbReference>
<dbReference type="InterPro" id="IPR050900">
    <property type="entry name" value="Transposase_IS3/IS150/IS904"/>
</dbReference>
<evidence type="ECO:0000313" key="5">
    <source>
        <dbReference type="EMBL" id="AGK99456.1"/>
    </source>
</evidence>
<gene>
    <name evidence="3" type="ORF">Clopa_2698</name>
    <name evidence="4" type="ORF">Clopa_2769</name>
    <name evidence="5" type="ORF">Clopa_4773</name>
</gene>
<proteinExistence type="predicted"/>
<comment type="function">
    <text evidence="1">Involved in the transposition of the insertion sequence.</text>
</comment>
<dbReference type="Pfam" id="PF00665">
    <property type="entry name" value="rve"/>
    <property type="match status" value="1"/>
</dbReference>
<dbReference type="AlphaFoldDB" id="R4K4W5"/>
<evidence type="ECO:0000313" key="4">
    <source>
        <dbReference type="EMBL" id="AGK97608.1"/>
    </source>
</evidence>
<dbReference type="NCBIfam" id="NF033516">
    <property type="entry name" value="transpos_IS3"/>
    <property type="match status" value="1"/>
</dbReference>
<evidence type="ECO:0000313" key="3">
    <source>
        <dbReference type="EMBL" id="AGK97548.1"/>
    </source>
</evidence>